<comment type="subcellular location">
    <subcellularLocation>
        <location evidence="3">Cell inner membrane</location>
    </subcellularLocation>
    <subcellularLocation>
        <location evidence="2">Cell membrane</location>
        <topology evidence="2">Peripheral membrane protein</topology>
    </subcellularLocation>
</comment>
<dbReference type="GO" id="GO:0005886">
    <property type="term" value="C:plasma membrane"/>
    <property type="evidence" value="ECO:0007669"/>
    <property type="project" value="UniProtKB-SubCell"/>
</dbReference>
<dbReference type="InterPro" id="IPR022885">
    <property type="entry name" value="NDH1_su_D/H"/>
</dbReference>
<evidence type="ECO:0000256" key="11">
    <source>
        <dbReference type="ARBA" id="ARBA00023075"/>
    </source>
</evidence>
<dbReference type="InterPro" id="IPR010218">
    <property type="entry name" value="NADH_DH_suC"/>
</dbReference>
<dbReference type="InterPro" id="IPR029014">
    <property type="entry name" value="NiFe-Hase_large"/>
</dbReference>
<dbReference type="SUPFAM" id="SSF143243">
    <property type="entry name" value="Nqo5-like"/>
    <property type="match status" value="1"/>
</dbReference>
<sequence length="603" mass="68256">MAAKLTVLESLALRLGEEAVVVQPTKDDIPTAWVPLDQAHDALSWLVTESDDRYRVLYDLTAIDERNRQVKEEPSENGTERPGDFTLIYHLMSYEANTDLRLKVALEGEYPSAPTVSDIWPSGNWYEREVFDMFGIGFDGHPCLRRILMPLDWEGHPLRKEHPARATEMEPYRLSEERLEEHEEALRFRPDEWGLSDGDWASKKFPDANNAVPEDDTDYLFLNLGPNHPGTHGLLRLVLKLNGERIVDVIPDIGFHHRGAEKMAERQTFHTYLPYTDRIDYLSGVNNNLAYLLAVEKLSGTKVPERAKVVRVLLCELFRIASHLVWIGTFGHDVGAISPVFFTFTDREKLFDVVEAITGGRMHPTWFRIGGVAMDLPNDWRGLLNEFLKGFEKRLKEYEDLLIGNPIFRARTQGVGAISLDEAIEWGVTGPNLRACGFEWDFRKKRPYSGYDQFDFEIPIADGGDCFARAAVRFEEIRQSLHIIRQAAKNMPAGKYIADDHMSMPPARAETMINIETLIHHFVGVSWGFTIPAGEAHVGIEAPKGNNGYYVVADGGTSPYRLRIRTPSFAHMQILPQLARGGLIADLITILGSIDYVLADIDR</sequence>
<dbReference type="InterPro" id="IPR001268">
    <property type="entry name" value="NADH_UbQ_OxRdtase_30kDa_su"/>
</dbReference>
<evidence type="ECO:0000259" key="16">
    <source>
        <dbReference type="Pfam" id="PF00346"/>
    </source>
</evidence>
<feature type="domain" description="NADH-quinone oxidoreductase subunit D" evidence="16">
    <location>
        <begin position="333"/>
        <end position="603"/>
    </location>
</feature>
<keyword evidence="10" id="KW-0520">NAD</keyword>
<dbReference type="HAMAP" id="MF_01357">
    <property type="entry name" value="NDH1_NuoC"/>
    <property type="match status" value="1"/>
</dbReference>
<dbReference type="NCBIfam" id="NF004739">
    <property type="entry name" value="PRK06075.1"/>
    <property type="match status" value="1"/>
</dbReference>
<dbReference type="InterPro" id="IPR020396">
    <property type="entry name" value="NADH_UbQ_OxRdtase_CS"/>
</dbReference>
<dbReference type="NCBIfam" id="TIGR01962">
    <property type="entry name" value="NuoD"/>
    <property type="match status" value="1"/>
</dbReference>
<evidence type="ECO:0000256" key="12">
    <source>
        <dbReference type="ARBA" id="ARBA00023136"/>
    </source>
</evidence>
<keyword evidence="9" id="KW-1278">Translocase</keyword>
<keyword evidence="5" id="KW-0813">Transport</keyword>
<evidence type="ECO:0008006" key="18">
    <source>
        <dbReference type="Google" id="ProtNLM"/>
    </source>
</evidence>
<keyword evidence="6" id="KW-1003">Cell membrane</keyword>
<evidence type="ECO:0000256" key="6">
    <source>
        <dbReference type="ARBA" id="ARBA00022475"/>
    </source>
</evidence>
<organism evidence="17">
    <name type="scientific">marine metagenome</name>
    <dbReference type="NCBI Taxonomy" id="408172"/>
    <lineage>
        <taxon>unclassified sequences</taxon>
        <taxon>metagenomes</taxon>
        <taxon>ecological metagenomes</taxon>
    </lineage>
</organism>
<dbReference type="EMBL" id="UINC01002318">
    <property type="protein sequence ID" value="SUZ95354.1"/>
    <property type="molecule type" value="Genomic_DNA"/>
</dbReference>
<protein>
    <recommendedName>
        <fullName evidence="18">NADH:ubiquinone oxidoreductase 30kDa subunit domain-containing protein</fullName>
    </recommendedName>
</protein>
<dbReference type="NCBIfam" id="NF008728">
    <property type="entry name" value="PRK11742.1"/>
    <property type="match status" value="1"/>
</dbReference>
<comment type="catalytic activity">
    <reaction evidence="14">
        <text>a quinone + NADH + 5 H(+)(in) = a quinol + NAD(+) + 4 H(+)(out)</text>
        <dbReference type="Rhea" id="RHEA:57888"/>
        <dbReference type="ChEBI" id="CHEBI:15378"/>
        <dbReference type="ChEBI" id="CHEBI:24646"/>
        <dbReference type="ChEBI" id="CHEBI:57540"/>
        <dbReference type="ChEBI" id="CHEBI:57945"/>
        <dbReference type="ChEBI" id="CHEBI:132124"/>
    </reaction>
</comment>
<gene>
    <name evidence="17" type="ORF">METZ01_LOCUS48208</name>
</gene>
<dbReference type="HAMAP" id="MF_01358">
    <property type="entry name" value="NDH1_NuoD"/>
    <property type="match status" value="1"/>
</dbReference>
<evidence type="ECO:0000256" key="4">
    <source>
        <dbReference type="ARBA" id="ARBA00010019"/>
    </source>
</evidence>
<evidence type="ECO:0000256" key="14">
    <source>
        <dbReference type="ARBA" id="ARBA00047712"/>
    </source>
</evidence>
<dbReference type="PROSITE" id="PS00542">
    <property type="entry name" value="COMPLEX1_30K"/>
    <property type="match status" value="1"/>
</dbReference>
<keyword evidence="12" id="KW-0472">Membrane</keyword>
<comment type="similarity">
    <text evidence="4">In the C-terminal section; belongs to the complex I 49 kDa subunit family.</text>
</comment>
<evidence type="ECO:0000256" key="8">
    <source>
        <dbReference type="ARBA" id="ARBA00022719"/>
    </source>
</evidence>
<name>A0A381RVZ3_9ZZZZ</name>
<dbReference type="PANTHER" id="PTHR11993">
    <property type="entry name" value="NADH-UBIQUINONE OXIDOREDUCTASE 49 KDA SUBUNIT"/>
    <property type="match status" value="1"/>
</dbReference>
<dbReference type="GO" id="GO:0016651">
    <property type="term" value="F:oxidoreductase activity, acting on NAD(P)H"/>
    <property type="evidence" value="ECO:0007669"/>
    <property type="project" value="InterPro"/>
</dbReference>
<proteinExistence type="inferred from homology"/>
<dbReference type="PANTHER" id="PTHR11993:SF45">
    <property type="entry name" value="NADH-QUINONE OXIDOREDUCTASE SUBUNIT C_D"/>
    <property type="match status" value="1"/>
</dbReference>
<dbReference type="GO" id="GO:0048038">
    <property type="term" value="F:quinone binding"/>
    <property type="evidence" value="ECO:0007669"/>
    <property type="project" value="UniProtKB-KW"/>
</dbReference>
<dbReference type="InterPro" id="IPR037232">
    <property type="entry name" value="NADH_quin_OxRdtase_su_C/D-like"/>
</dbReference>
<feature type="domain" description="NADH:ubiquinone oxidoreductase 30kDa subunit" evidence="15">
    <location>
        <begin position="33"/>
        <end position="167"/>
    </location>
</feature>
<comment type="function">
    <text evidence="1">NDH-1 shuttles electrons from NADH, via FMN and iron-sulfur (Fe-S) centers, to quinones in the respiratory chain. The immediate electron acceptor for the enzyme in this species is believed to be ubiquinone. Couples the redox reaction to proton translocation (for every two electrons transferred, four hydrogen ions are translocated across the cytoplasmic membrane), and thus conserves the redox energy in a proton gradient.</text>
</comment>
<dbReference type="Pfam" id="PF00329">
    <property type="entry name" value="Complex1_30kDa"/>
    <property type="match status" value="1"/>
</dbReference>
<dbReference type="InterPro" id="IPR001135">
    <property type="entry name" value="NADH_Q_OxRdtase_suD"/>
</dbReference>
<dbReference type="GO" id="GO:0051287">
    <property type="term" value="F:NAD binding"/>
    <property type="evidence" value="ECO:0007669"/>
    <property type="project" value="InterPro"/>
</dbReference>
<evidence type="ECO:0000256" key="13">
    <source>
        <dbReference type="ARBA" id="ARBA00023268"/>
    </source>
</evidence>
<keyword evidence="8" id="KW-0874">Quinone</keyword>
<keyword evidence="11" id="KW-0830">Ubiquinone</keyword>
<evidence type="ECO:0000256" key="2">
    <source>
        <dbReference type="ARBA" id="ARBA00004202"/>
    </source>
</evidence>
<dbReference type="GO" id="GO:0008137">
    <property type="term" value="F:NADH dehydrogenase (ubiquinone) activity"/>
    <property type="evidence" value="ECO:0007669"/>
    <property type="project" value="InterPro"/>
</dbReference>
<dbReference type="AlphaFoldDB" id="A0A381RVZ3"/>
<reference evidence="17" key="1">
    <citation type="submission" date="2018-05" db="EMBL/GenBank/DDBJ databases">
        <authorList>
            <person name="Lanie J.A."/>
            <person name="Ng W.-L."/>
            <person name="Kazmierczak K.M."/>
            <person name="Andrzejewski T.M."/>
            <person name="Davidsen T.M."/>
            <person name="Wayne K.J."/>
            <person name="Tettelin H."/>
            <person name="Glass J.I."/>
            <person name="Rusch D."/>
            <person name="Podicherti R."/>
            <person name="Tsui H.-C.T."/>
            <person name="Winkler M.E."/>
        </authorList>
    </citation>
    <scope>NUCLEOTIDE SEQUENCE</scope>
</reference>
<dbReference type="Gene3D" id="1.10.645.10">
    <property type="entry name" value="Cytochrome-c3 Hydrogenase, chain B"/>
    <property type="match status" value="1"/>
</dbReference>
<dbReference type="Pfam" id="PF00346">
    <property type="entry name" value="Complex1_49kDa"/>
    <property type="match status" value="1"/>
</dbReference>
<evidence type="ECO:0000256" key="1">
    <source>
        <dbReference type="ARBA" id="ARBA00002378"/>
    </source>
</evidence>
<keyword evidence="7" id="KW-0997">Cell inner membrane</keyword>
<evidence type="ECO:0000256" key="9">
    <source>
        <dbReference type="ARBA" id="ARBA00022967"/>
    </source>
</evidence>
<evidence type="ECO:0000256" key="3">
    <source>
        <dbReference type="ARBA" id="ARBA00004533"/>
    </source>
</evidence>
<keyword evidence="13" id="KW-0511">Multifunctional enzyme</keyword>
<evidence type="ECO:0000256" key="7">
    <source>
        <dbReference type="ARBA" id="ARBA00022519"/>
    </source>
</evidence>
<evidence type="ECO:0000313" key="17">
    <source>
        <dbReference type="EMBL" id="SUZ95354.1"/>
    </source>
</evidence>
<evidence type="ECO:0000259" key="15">
    <source>
        <dbReference type="Pfam" id="PF00329"/>
    </source>
</evidence>
<dbReference type="InterPro" id="IPR014029">
    <property type="entry name" value="NADH_UbQ_OxRdtase_49kDa_CS"/>
</dbReference>
<dbReference type="SUPFAM" id="SSF56762">
    <property type="entry name" value="HydB/Nqo4-like"/>
    <property type="match status" value="1"/>
</dbReference>
<evidence type="ECO:0000256" key="5">
    <source>
        <dbReference type="ARBA" id="ARBA00022448"/>
    </source>
</evidence>
<evidence type="ECO:0000256" key="10">
    <source>
        <dbReference type="ARBA" id="ARBA00023027"/>
    </source>
</evidence>
<dbReference type="Gene3D" id="3.30.460.80">
    <property type="entry name" value="NADH:ubiquinone oxidoreductase, 30kDa subunit"/>
    <property type="match status" value="1"/>
</dbReference>
<dbReference type="PROSITE" id="PS00535">
    <property type="entry name" value="COMPLEX1_49K"/>
    <property type="match status" value="1"/>
</dbReference>
<accession>A0A381RVZ3</accession>